<dbReference type="AlphaFoldDB" id="A0A517Y7E0"/>
<accession>A0A517Y7E0</accession>
<proteinExistence type="predicted"/>
<dbReference type="PROSITE" id="PS50893">
    <property type="entry name" value="ABC_TRANSPORTER_2"/>
    <property type="match status" value="1"/>
</dbReference>
<dbReference type="InterPro" id="IPR051782">
    <property type="entry name" value="ABC_Transporter_VariousFunc"/>
</dbReference>
<keyword evidence="7" id="KW-1185">Reference proteome</keyword>
<sequence>MTHAPLPEIPAVKPFVETHELTKIYGPLRALDGCTLSVGKGEVFGLLGPNGAGKTTLLRLLLGFLQPSAGHATIAGLDCRRQSVAVRRQVAYLPAEAALFPQMRGREVLRFFAEIRGNTIDASLTIAERLELDLKRSVGFMSTGMKQKLALAATLGADVPMYILDEPTANLDPSVRSSVLALVAEARDRGATVMFSSHVLAEVEEVCQRVVILRSGQLVHTQVLQELRSQHRILAWLNGPLPPVPHELSRDDCRVSQQGDLATIESDGDLQPLLGWLASLPLRDIRIEPVGLRTIYERFHRSEPATAITPSPEASDAHKPLEYEALR</sequence>
<reference evidence="6 7" key="1">
    <citation type="submission" date="2019-02" db="EMBL/GenBank/DDBJ databases">
        <title>Deep-cultivation of Planctomycetes and their phenomic and genomic characterization uncovers novel biology.</title>
        <authorList>
            <person name="Wiegand S."/>
            <person name="Jogler M."/>
            <person name="Boedeker C."/>
            <person name="Pinto D."/>
            <person name="Vollmers J."/>
            <person name="Rivas-Marin E."/>
            <person name="Kohn T."/>
            <person name="Peeters S.H."/>
            <person name="Heuer A."/>
            <person name="Rast P."/>
            <person name="Oberbeckmann S."/>
            <person name="Bunk B."/>
            <person name="Jeske O."/>
            <person name="Meyerdierks A."/>
            <person name="Storesund J.E."/>
            <person name="Kallscheuer N."/>
            <person name="Luecker S."/>
            <person name="Lage O.M."/>
            <person name="Pohl T."/>
            <person name="Merkel B.J."/>
            <person name="Hornburger P."/>
            <person name="Mueller R.-W."/>
            <person name="Bruemmer F."/>
            <person name="Labrenz M."/>
            <person name="Spormann A.M."/>
            <person name="Op den Camp H."/>
            <person name="Overmann J."/>
            <person name="Amann R."/>
            <person name="Jetten M.S.M."/>
            <person name="Mascher T."/>
            <person name="Medema M.H."/>
            <person name="Devos D.P."/>
            <person name="Kaster A.-K."/>
            <person name="Ovreas L."/>
            <person name="Rohde M."/>
            <person name="Galperin M.Y."/>
            <person name="Jogler C."/>
        </authorList>
    </citation>
    <scope>NUCLEOTIDE SEQUENCE [LARGE SCALE GENOMIC DNA]</scope>
    <source>
        <strain evidence="6 7">ETA_A8</strain>
    </source>
</reference>
<dbReference type="SMART" id="SM00382">
    <property type="entry name" value="AAA"/>
    <property type="match status" value="1"/>
</dbReference>
<feature type="domain" description="ABC transporter" evidence="5">
    <location>
        <begin position="16"/>
        <end position="240"/>
    </location>
</feature>
<dbReference type="KEGG" id="aagg:ETAA8_11890"/>
<feature type="compositionally biased region" description="Basic and acidic residues" evidence="4">
    <location>
        <begin position="315"/>
        <end position="327"/>
    </location>
</feature>
<protein>
    <submittedName>
        <fullName evidence="6">Putative ABC transporter ATP-binding protein YbhF</fullName>
    </submittedName>
</protein>
<dbReference type="GO" id="GO:0005524">
    <property type="term" value="F:ATP binding"/>
    <property type="evidence" value="ECO:0007669"/>
    <property type="project" value="UniProtKB-KW"/>
</dbReference>
<keyword evidence="3 6" id="KW-0067">ATP-binding</keyword>
<dbReference type="PANTHER" id="PTHR42939:SF1">
    <property type="entry name" value="ABC TRANSPORTER ATP-BINDING PROTEIN ALBC-RELATED"/>
    <property type="match status" value="1"/>
</dbReference>
<evidence type="ECO:0000256" key="1">
    <source>
        <dbReference type="ARBA" id="ARBA00022448"/>
    </source>
</evidence>
<name>A0A517Y7E0_9BACT</name>
<feature type="region of interest" description="Disordered" evidence="4">
    <location>
        <begin position="304"/>
        <end position="327"/>
    </location>
</feature>
<dbReference type="InterPro" id="IPR003439">
    <property type="entry name" value="ABC_transporter-like_ATP-bd"/>
</dbReference>
<dbReference type="InterPro" id="IPR003593">
    <property type="entry name" value="AAA+_ATPase"/>
</dbReference>
<dbReference type="Pfam" id="PF00005">
    <property type="entry name" value="ABC_tran"/>
    <property type="match status" value="1"/>
</dbReference>
<dbReference type="EMBL" id="CP036274">
    <property type="protein sequence ID" value="QDU26115.1"/>
    <property type="molecule type" value="Genomic_DNA"/>
</dbReference>
<evidence type="ECO:0000259" key="5">
    <source>
        <dbReference type="PROSITE" id="PS50893"/>
    </source>
</evidence>
<dbReference type="PANTHER" id="PTHR42939">
    <property type="entry name" value="ABC TRANSPORTER ATP-BINDING PROTEIN ALBC-RELATED"/>
    <property type="match status" value="1"/>
</dbReference>
<evidence type="ECO:0000256" key="3">
    <source>
        <dbReference type="ARBA" id="ARBA00022840"/>
    </source>
</evidence>
<dbReference type="GO" id="GO:0016887">
    <property type="term" value="F:ATP hydrolysis activity"/>
    <property type="evidence" value="ECO:0007669"/>
    <property type="project" value="InterPro"/>
</dbReference>
<dbReference type="RefSeq" id="WP_238397684.1">
    <property type="nucleotide sequence ID" value="NZ_CP036274.1"/>
</dbReference>
<evidence type="ECO:0000256" key="4">
    <source>
        <dbReference type="SAM" id="MobiDB-lite"/>
    </source>
</evidence>
<dbReference type="Proteomes" id="UP000315017">
    <property type="component" value="Chromosome"/>
</dbReference>
<keyword evidence="2" id="KW-0547">Nucleotide-binding</keyword>
<dbReference type="Gene3D" id="3.40.50.300">
    <property type="entry name" value="P-loop containing nucleotide triphosphate hydrolases"/>
    <property type="match status" value="1"/>
</dbReference>
<evidence type="ECO:0000256" key="2">
    <source>
        <dbReference type="ARBA" id="ARBA00022741"/>
    </source>
</evidence>
<dbReference type="SUPFAM" id="SSF52540">
    <property type="entry name" value="P-loop containing nucleoside triphosphate hydrolases"/>
    <property type="match status" value="1"/>
</dbReference>
<evidence type="ECO:0000313" key="6">
    <source>
        <dbReference type="EMBL" id="QDU26115.1"/>
    </source>
</evidence>
<dbReference type="CDD" id="cd03230">
    <property type="entry name" value="ABC_DR_subfamily_A"/>
    <property type="match status" value="1"/>
</dbReference>
<keyword evidence="1" id="KW-0813">Transport</keyword>
<organism evidence="6 7">
    <name type="scientific">Anatilimnocola aggregata</name>
    <dbReference type="NCBI Taxonomy" id="2528021"/>
    <lineage>
        <taxon>Bacteria</taxon>
        <taxon>Pseudomonadati</taxon>
        <taxon>Planctomycetota</taxon>
        <taxon>Planctomycetia</taxon>
        <taxon>Pirellulales</taxon>
        <taxon>Pirellulaceae</taxon>
        <taxon>Anatilimnocola</taxon>
    </lineage>
</organism>
<dbReference type="InterPro" id="IPR027417">
    <property type="entry name" value="P-loop_NTPase"/>
</dbReference>
<evidence type="ECO:0000313" key="7">
    <source>
        <dbReference type="Proteomes" id="UP000315017"/>
    </source>
</evidence>
<gene>
    <name evidence="6" type="primary">ybhF_3</name>
    <name evidence="6" type="ORF">ETAA8_11890</name>
</gene>